<evidence type="ECO:0000259" key="1">
    <source>
        <dbReference type="Pfam" id="PF17919"/>
    </source>
</evidence>
<sequence>MVGGWDGMPFPCVTDPLLGSHIRSPALSFADSQENKKPYYKKFLRRDLGHVNVHEKAFNLLKNKLTNALVLSLPNFDKAFEIECDAFGVGIGAVLMQESKPITYFSEKLSGTALNYSTYDKELYALVRTLQNWQHYLWPREFIIHYDHQSLKFLKSQELHAKVRANIEKRNEQYSRKANKQRVKVTFEPGDWDESFADGENDKDPTNKVKNNLHDTGSLMTRSNTKMMKQSVPGLSLEIKESLEQSESEAAPKWVTLLQVDDD</sequence>
<dbReference type="Pfam" id="PF17919">
    <property type="entry name" value="RT_RNaseH_2"/>
    <property type="match status" value="1"/>
</dbReference>
<dbReference type="InterPro" id="IPR043502">
    <property type="entry name" value="DNA/RNA_pol_sf"/>
</dbReference>
<dbReference type="InterPro" id="IPR041577">
    <property type="entry name" value="RT_RNaseH_2"/>
</dbReference>
<evidence type="ECO:0000313" key="3">
    <source>
        <dbReference type="Proteomes" id="UP000257109"/>
    </source>
</evidence>
<accession>A0A371GPP8</accession>
<evidence type="ECO:0000313" key="2">
    <source>
        <dbReference type="EMBL" id="RDX92532.1"/>
    </source>
</evidence>
<organism evidence="2 3">
    <name type="scientific">Mucuna pruriens</name>
    <name type="common">Velvet bean</name>
    <name type="synonym">Dolichos pruriens</name>
    <dbReference type="NCBI Taxonomy" id="157652"/>
    <lineage>
        <taxon>Eukaryota</taxon>
        <taxon>Viridiplantae</taxon>
        <taxon>Streptophyta</taxon>
        <taxon>Embryophyta</taxon>
        <taxon>Tracheophyta</taxon>
        <taxon>Spermatophyta</taxon>
        <taxon>Magnoliopsida</taxon>
        <taxon>eudicotyledons</taxon>
        <taxon>Gunneridae</taxon>
        <taxon>Pentapetalae</taxon>
        <taxon>rosids</taxon>
        <taxon>fabids</taxon>
        <taxon>Fabales</taxon>
        <taxon>Fabaceae</taxon>
        <taxon>Papilionoideae</taxon>
        <taxon>50 kb inversion clade</taxon>
        <taxon>NPAAA clade</taxon>
        <taxon>indigoferoid/millettioid clade</taxon>
        <taxon>Phaseoleae</taxon>
        <taxon>Mucuna</taxon>
    </lineage>
</organism>
<dbReference type="PANTHER" id="PTHR35046">
    <property type="entry name" value="ZINC KNUCKLE (CCHC-TYPE) FAMILY PROTEIN"/>
    <property type="match status" value="1"/>
</dbReference>
<gene>
    <name evidence="2" type="primary">pol</name>
    <name evidence="2" type="ORF">CR513_25319</name>
</gene>
<dbReference type="AlphaFoldDB" id="A0A371GPP8"/>
<dbReference type="PANTHER" id="PTHR35046:SF9">
    <property type="entry name" value="RNA-DIRECTED DNA POLYMERASE"/>
    <property type="match status" value="1"/>
</dbReference>
<dbReference type="Proteomes" id="UP000257109">
    <property type="component" value="Unassembled WGS sequence"/>
</dbReference>
<dbReference type="EMBL" id="QJKJ01004853">
    <property type="protein sequence ID" value="RDX92532.1"/>
    <property type="molecule type" value="Genomic_DNA"/>
</dbReference>
<dbReference type="STRING" id="157652.A0A371GPP8"/>
<name>A0A371GPP8_MUCPR</name>
<dbReference type="SUPFAM" id="SSF56672">
    <property type="entry name" value="DNA/RNA polymerases"/>
    <property type="match status" value="1"/>
</dbReference>
<protein>
    <submittedName>
        <fullName evidence="2">Retrovirus-related Pol polyprotein</fullName>
    </submittedName>
</protein>
<proteinExistence type="predicted"/>
<dbReference type="OrthoDB" id="1933708at2759"/>
<comment type="caution">
    <text evidence="2">The sequence shown here is derived from an EMBL/GenBank/DDBJ whole genome shotgun (WGS) entry which is preliminary data.</text>
</comment>
<keyword evidence="3" id="KW-1185">Reference proteome</keyword>
<feature type="non-terminal residue" evidence="2">
    <location>
        <position position="1"/>
    </location>
</feature>
<feature type="domain" description="Reverse transcriptase/retrotransposon-derived protein RNase H-like" evidence="1">
    <location>
        <begin position="53"/>
        <end position="144"/>
    </location>
</feature>
<reference evidence="2" key="1">
    <citation type="submission" date="2018-05" db="EMBL/GenBank/DDBJ databases">
        <title>Draft genome of Mucuna pruriens seed.</title>
        <authorList>
            <person name="Nnadi N.E."/>
            <person name="Vos R."/>
            <person name="Hasami M.H."/>
            <person name="Devisetty U.K."/>
            <person name="Aguiy J.C."/>
        </authorList>
    </citation>
    <scope>NUCLEOTIDE SEQUENCE [LARGE SCALE GENOMIC DNA]</scope>
    <source>
        <strain evidence="2">JCA_2017</strain>
    </source>
</reference>
<dbReference type="CDD" id="cd09274">
    <property type="entry name" value="RNase_HI_RT_Ty3"/>
    <property type="match status" value="1"/>
</dbReference>